<evidence type="ECO:0000259" key="2">
    <source>
        <dbReference type="Pfam" id="PF20150"/>
    </source>
</evidence>
<dbReference type="InterPro" id="IPR045518">
    <property type="entry name" value="2EXR"/>
</dbReference>
<dbReference type="Pfam" id="PF20150">
    <property type="entry name" value="2EXR"/>
    <property type="match status" value="1"/>
</dbReference>
<gene>
    <name evidence="3" type="ORF">Forpe1208_v013815</name>
</gene>
<protein>
    <recommendedName>
        <fullName evidence="2">2EXR domain-containing protein</fullName>
    </recommendedName>
</protein>
<dbReference type="PANTHER" id="PTHR35910">
    <property type="entry name" value="2EXR DOMAIN-CONTAINING PROTEIN"/>
    <property type="match status" value="1"/>
</dbReference>
<name>A0A8J5NTN0_FUSOX</name>
<dbReference type="PANTHER" id="PTHR35910:SF6">
    <property type="entry name" value="2EXR DOMAIN-CONTAINING PROTEIN"/>
    <property type="match status" value="1"/>
</dbReference>
<evidence type="ECO:0000256" key="1">
    <source>
        <dbReference type="SAM" id="MobiDB-lite"/>
    </source>
</evidence>
<dbReference type="Proteomes" id="UP000694050">
    <property type="component" value="Unassembled WGS sequence"/>
</dbReference>
<feature type="compositionally biased region" description="Basic and acidic residues" evidence="1">
    <location>
        <begin position="327"/>
        <end position="336"/>
    </location>
</feature>
<feature type="domain" description="2EXR" evidence="2">
    <location>
        <begin position="31"/>
        <end position="167"/>
    </location>
</feature>
<feature type="region of interest" description="Disordered" evidence="1">
    <location>
        <begin position="327"/>
        <end position="361"/>
    </location>
</feature>
<dbReference type="AlphaFoldDB" id="A0A8J5NTN0"/>
<comment type="caution">
    <text evidence="3">The sequence shown here is derived from an EMBL/GenBank/DDBJ whole genome shotgun (WGS) entry which is preliminary data.</text>
</comment>
<proteinExistence type="predicted"/>
<dbReference type="EMBL" id="JAELUQ010000011">
    <property type="protein sequence ID" value="KAG7406677.1"/>
    <property type="molecule type" value="Genomic_DNA"/>
</dbReference>
<evidence type="ECO:0000313" key="3">
    <source>
        <dbReference type="EMBL" id="KAG7406677.1"/>
    </source>
</evidence>
<organism evidence="3 4">
    <name type="scientific">Fusarium oxysporum f. sp. rapae</name>
    <dbReference type="NCBI Taxonomy" id="485398"/>
    <lineage>
        <taxon>Eukaryota</taxon>
        <taxon>Fungi</taxon>
        <taxon>Dikarya</taxon>
        <taxon>Ascomycota</taxon>
        <taxon>Pezizomycotina</taxon>
        <taxon>Sordariomycetes</taxon>
        <taxon>Hypocreomycetidae</taxon>
        <taxon>Hypocreales</taxon>
        <taxon>Nectriaceae</taxon>
        <taxon>Fusarium</taxon>
        <taxon>Fusarium oxysporum species complex</taxon>
    </lineage>
</organism>
<reference evidence="3" key="1">
    <citation type="submission" date="2021-04" db="EMBL/GenBank/DDBJ databases">
        <title>First draft genome resource for Brassicaceae pathogens Fusarium oxysporum f. sp. raphani and Fusarium oxysporum f. sp. rapae.</title>
        <authorList>
            <person name="Asai S."/>
        </authorList>
    </citation>
    <scope>NUCLEOTIDE SEQUENCE</scope>
    <source>
        <strain evidence="3">Tf1208</strain>
    </source>
</reference>
<sequence>MVVEDPDHGDRRKQTEDTLALSSNEMSSPTFHPFPNLPPELRLQIWKSACFPFTANESGLHYADLANLPDKNLHEAEDLYWSPIEMIALLPDFQTSPKPLESVGRPNGSVYMWDAGLWKACRESRGVIAAHCHLHILPKGEPSFPNCLFLRNKEPAAPLMVMPTRDIFCTKNLGLPSLPPSLYYTRLHSLGLGGQITSIRHPFNLALEFDSSWNDEFPSDWYQLKRENSPRGLLVAWLESYREDNDDEACIYLLNKAARFDDDYTGCYPTCPEETSATLRFLQCVRELWTAASCEDCSYEETCYDGVFDPDFDISKHFKVLVRHEREVGEGEREDGLVDENDDNEDEIEQDGQEGKGISES</sequence>
<evidence type="ECO:0000313" key="4">
    <source>
        <dbReference type="Proteomes" id="UP000694050"/>
    </source>
</evidence>
<accession>A0A8J5NTN0</accession>
<feature type="compositionally biased region" description="Acidic residues" evidence="1">
    <location>
        <begin position="337"/>
        <end position="352"/>
    </location>
</feature>